<evidence type="ECO:0000313" key="3">
    <source>
        <dbReference type="EMBL" id="MBP1889224.1"/>
    </source>
</evidence>
<dbReference type="InterPro" id="IPR006015">
    <property type="entry name" value="Universal_stress_UspA"/>
</dbReference>
<name>A0ABS4EZ02_9CLOT</name>
<evidence type="ECO:0000256" key="1">
    <source>
        <dbReference type="ARBA" id="ARBA00008791"/>
    </source>
</evidence>
<sequence length="136" mass="15171">MKKRLLLPLDGSDRDLIALNYVRHNFNPKETDVVLLNVGEIVFINGIVVPEILTENKNSGNDILNKAYIELSEFNCEKEFAFGYVDKEILDCAQSKNIDAIVMSKNTKKKFVAIVGSVTAKVIKKAKCTVIVLPQS</sequence>
<accession>A0ABS4EZ02</accession>
<dbReference type="EMBL" id="JAGGJZ010000002">
    <property type="protein sequence ID" value="MBP1889224.1"/>
    <property type="molecule type" value="Genomic_DNA"/>
</dbReference>
<proteinExistence type="inferred from homology"/>
<dbReference type="CDD" id="cd00293">
    <property type="entry name" value="USP-like"/>
    <property type="match status" value="1"/>
</dbReference>
<protein>
    <submittedName>
        <fullName evidence="3">Nucleotide-binding universal stress UspA family protein</fullName>
    </submittedName>
</protein>
<dbReference type="InterPro" id="IPR006016">
    <property type="entry name" value="UspA"/>
</dbReference>
<feature type="domain" description="UspA" evidence="2">
    <location>
        <begin position="2"/>
        <end position="134"/>
    </location>
</feature>
<dbReference type="Gene3D" id="3.40.50.620">
    <property type="entry name" value="HUPs"/>
    <property type="match status" value="1"/>
</dbReference>
<comment type="similarity">
    <text evidence="1">Belongs to the universal stress protein A family.</text>
</comment>
<dbReference type="Proteomes" id="UP000783390">
    <property type="component" value="Unassembled WGS sequence"/>
</dbReference>
<dbReference type="InterPro" id="IPR014729">
    <property type="entry name" value="Rossmann-like_a/b/a_fold"/>
</dbReference>
<dbReference type="SUPFAM" id="SSF52402">
    <property type="entry name" value="Adenine nucleotide alpha hydrolases-like"/>
    <property type="match status" value="1"/>
</dbReference>
<comment type="caution">
    <text evidence="3">The sequence shown here is derived from an EMBL/GenBank/DDBJ whole genome shotgun (WGS) entry which is preliminary data.</text>
</comment>
<evidence type="ECO:0000313" key="4">
    <source>
        <dbReference type="Proteomes" id="UP000783390"/>
    </source>
</evidence>
<organism evidence="3 4">
    <name type="scientific">Clostridium moniliforme</name>
    <dbReference type="NCBI Taxonomy" id="39489"/>
    <lineage>
        <taxon>Bacteria</taxon>
        <taxon>Bacillati</taxon>
        <taxon>Bacillota</taxon>
        <taxon>Clostridia</taxon>
        <taxon>Eubacteriales</taxon>
        <taxon>Clostridiaceae</taxon>
        <taxon>Clostridium</taxon>
    </lineage>
</organism>
<keyword evidence="4" id="KW-1185">Reference proteome</keyword>
<gene>
    <name evidence="3" type="ORF">J2Z53_000805</name>
</gene>
<dbReference type="Pfam" id="PF00582">
    <property type="entry name" value="Usp"/>
    <property type="match status" value="1"/>
</dbReference>
<reference evidence="3 4" key="1">
    <citation type="submission" date="2021-03" db="EMBL/GenBank/DDBJ databases">
        <title>Genomic Encyclopedia of Type Strains, Phase IV (KMG-IV): sequencing the most valuable type-strain genomes for metagenomic binning, comparative biology and taxonomic classification.</title>
        <authorList>
            <person name="Goeker M."/>
        </authorList>
    </citation>
    <scope>NUCLEOTIDE SEQUENCE [LARGE SCALE GENOMIC DNA]</scope>
    <source>
        <strain evidence="3 4">DSM 3984</strain>
    </source>
</reference>
<dbReference type="PRINTS" id="PR01438">
    <property type="entry name" value="UNVRSLSTRESS"/>
</dbReference>
<dbReference type="RefSeq" id="WP_209795942.1">
    <property type="nucleotide sequence ID" value="NZ_JAGGJZ010000002.1"/>
</dbReference>
<evidence type="ECO:0000259" key="2">
    <source>
        <dbReference type="Pfam" id="PF00582"/>
    </source>
</evidence>